<dbReference type="PANTHER" id="PTHR11461:SF211">
    <property type="entry name" value="GH10112P-RELATED"/>
    <property type="match status" value="1"/>
</dbReference>
<sequence length="369" mass="41842">MADSVTSALQILHGNTVFANSVYQILSKKKGNVFFSPISIHAVLSMAHQGARENTAKILSDTLKIPDAKTTAMGYKSILEHLNSIEDVILLMAYKIYAKKGQDDETTFIEEFEKSVKENFYADVDFVDFSRKNEAVKKINGWVEEKTQEKIRGIVDEELLDEETALLLINAIYFKGEWLGQFKESDTRNQTFYMDSENTLEVRMMKREGKCAYKYDDRLNAEILQLPYKGNNIKMIIILPSERNGIKDLELKLASSDINELADNFATYEVSVSIPKFKMEQTMDLDTVMTEIGLKNIFDEDKANFEGILKLEPNENLCVGKIIQKAYLEVNEKGTEAAAATGNLSLIPYVPENIPNLLKIKGPLFENRL</sequence>
<dbReference type="Gene3D" id="2.30.39.10">
    <property type="entry name" value="Alpha-1-antitrypsin, domain 1"/>
    <property type="match status" value="1"/>
</dbReference>
<dbReference type="InterPro" id="IPR000215">
    <property type="entry name" value="Serpin_fam"/>
</dbReference>
<evidence type="ECO:0000256" key="1">
    <source>
        <dbReference type="ARBA" id="ARBA00009500"/>
    </source>
</evidence>
<accession>A0A482VV02</accession>
<gene>
    <name evidence="6" type="ORF">BDFB_010980</name>
</gene>
<keyword evidence="7" id="KW-1185">Reference proteome</keyword>
<evidence type="ECO:0000256" key="4">
    <source>
        <dbReference type="RuleBase" id="RU000411"/>
    </source>
</evidence>
<dbReference type="CDD" id="cd19601">
    <property type="entry name" value="serpin42Da-like"/>
    <property type="match status" value="1"/>
</dbReference>
<reference evidence="6 7" key="1">
    <citation type="submission" date="2017-03" db="EMBL/GenBank/DDBJ databases">
        <title>Genome of the blue death feigning beetle - Asbolus verrucosus.</title>
        <authorList>
            <person name="Rider S.D."/>
        </authorList>
    </citation>
    <scope>NUCLEOTIDE SEQUENCE [LARGE SCALE GENOMIC DNA]</scope>
    <source>
        <strain evidence="6">Butters</strain>
        <tissue evidence="6">Head and leg muscle</tissue>
    </source>
</reference>
<dbReference type="Gene3D" id="3.30.497.10">
    <property type="entry name" value="Antithrombin, subunit I, domain 2"/>
    <property type="match status" value="1"/>
</dbReference>
<dbReference type="SMART" id="SM00093">
    <property type="entry name" value="SERPIN"/>
    <property type="match status" value="1"/>
</dbReference>
<evidence type="ECO:0000259" key="5">
    <source>
        <dbReference type="SMART" id="SM00093"/>
    </source>
</evidence>
<keyword evidence="2" id="KW-0646">Protease inhibitor</keyword>
<dbReference type="InterPro" id="IPR042185">
    <property type="entry name" value="Serpin_sf_2"/>
</dbReference>
<dbReference type="GO" id="GO:0004867">
    <property type="term" value="F:serine-type endopeptidase inhibitor activity"/>
    <property type="evidence" value="ECO:0007669"/>
    <property type="project" value="UniProtKB-KW"/>
</dbReference>
<dbReference type="EMBL" id="QDEB01063563">
    <property type="protein sequence ID" value="RZC36279.1"/>
    <property type="molecule type" value="Genomic_DNA"/>
</dbReference>
<dbReference type="InterPro" id="IPR042178">
    <property type="entry name" value="Serpin_sf_1"/>
</dbReference>
<organism evidence="6 7">
    <name type="scientific">Asbolus verrucosus</name>
    <name type="common">Desert ironclad beetle</name>
    <dbReference type="NCBI Taxonomy" id="1661398"/>
    <lineage>
        <taxon>Eukaryota</taxon>
        <taxon>Metazoa</taxon>
        <taxon>Ecdysozoa</taxon>
        <taxon>Arthropoda</taxon>
        <taxon>Hexapoda</taxon>
        <taxon>Insecta</taxon>
        <taxon>Pterygota</taxon>
        <taxon>Neoptera</taxon>
        <taxon>Endopterygota</taxon>
        <taxon>Coleoptera</taxon>
        <taxon>Polyphaga</taxon>
        <taxon>Cucujiformia</taxon>
        <taxon>Tenebrionidae</taxon>
        <taxon>Pimeliinae</taxon>
        <taxon>Asbolus</taxon>
    </lineage>
</organism>
<dbReference type="OrthoDB" id="6696222at2759"/>
<evidence type="ECO:0000256" key="3">
    <source>
        <dbReference type="ARBA" id="ARBA00022900"/>
    </source>
</evidence>
<evidence type="ECO:0000313" key="7">
    <source>
        <dbReference type="Proteomes" id="UP000292052"/>
    </source>
</evidence>
<dbReference type="SUPFAM" id="SSF56574">
    <property type="entry name" value="Serpins"/>
    <property type="match status" value="1"/>
</dbReference>
<evidence type="ECO:0000256" key="2">
    <source>
        <dbReference type="ARBA" id="ARBA00022690"/>
    </source>
</evidence>
<dbReference type="GO" id="GO:0005615">
    <property type="term" value="C:extracellular space"/>
    <property type="evidence" value="ECO:0007669"/>
    <property type="project" value="InterPro"/>
</dbReference>
<evidence type="ECO:0000313" key="6">
    <source>
        <dbReference type="EMBL" id="RZC36279.1"/>
    </source>
</evidence>
<dbReference type="PANTHER" id="PTHR11461">
    <property type="entry name" value="SERINE PROTEASE INHIBITOR, SERPIN"/>
    <property type="match status" value="1"/>
</dbReference>
<dbReference type="Pfam" id="PF00079">
    <property type="entry name" value="Serpin"/>
    <property type="match status" value="1"/>
</dbReference>
<protein>
    <submittedName>
        <fullName evidence="6">Serpin domain containing protein</fullName>
    </submittedName>
</protein>
<keyword evidence="3" id="KW-0722">Serine protease inhibitor</keyword>
<feature type="domain" description="Serpin" evidence="5">
    <location>
        <begin position="20"/>
        <end position="355"/>
    </location>
</feature>
<dbReference type="AlphaFoldDB" id="A0A482VV02"/>
<comment type="caution">
    <text evidence="6">The sequence shown here is derived from an EMBL/GenBank/DDBJ whole genome shotgun (WGS) entry which is preliminary data.</text>
</comment>
<comment type="similarity">
    <text evidence="1 4">Belongs to the serpin family.</text>
</comment>
<dbReference type="Proteomes" id="UP000292052">
    <property type="component" value="Unassembled WGS sequence"/>
</dbReference>
<proteinExistence type="inferred from homology"/>
<dbReference type="InterPro" id="IPR036186">
    <property type="entry name" value="Serpin_sf"/>
</dbReference>
<dbReference type="InterPro" id="IPR023796">
    <property type="entry name" value="Serpin_dom"/>
</dbReference>
<name>A0A482VV02_ASBVE</name>